<dbReference type="SUPFAM" id="SSF55729">
    <property type="entry name" value="Acyl-CoA N-acyltransferases (Nat)"/>
    <property type="match status" value="1"/>
</dbReference>
<keyword evidence="1" id="KW-0808">Transferase</keyword>
<keyword evidence="2" id="KW-0012">Acyltransferase</keyword>
<dbReference type="GO" id="GO:0016747">
    <property type="term" value="F:acyltransferase activity, transferring groups other than amino-acyl groups"/>
    <property type="evidence" value="ECO:0007669"/>
    <property type="project" value="InterPro"/>
</dbReference>
<dbReference type="EMBL" id="CP016540">
    <property type="protein sequence ID" value="ANU26657.1"/>
    <property type="molecule type" value="Genomic_DNA"/>
</dbReference>
<dbReference type="STRING" id="1302659.I858_006415"/>
<evidence type="ECO:0000259" key="3">
    <source>
        <dbReference type="PROSITE" id="PS51186"/>
    </source>
</evidence>
<gene>
    <name evidence="4" type="ORF">I858_006415</name>
</gene>
<proteinExistence type="predicted"/>
<feature type="domain" description="N-acetyltransferase" evidence="3">
    <location>
        <begin position="1"/>
        <end position="140"/>
    </location>
</feature>
<sequence length="147" mass="17265">MKITQCDVSEECDFIRKKVIEHNEANLPEEVKSSVEKMNFIARNKEDEIIGGLTTTSFWQSLQIDFLWVDPSVRGQRVAEKLMAQAEGYARNKEYRLMVVDTFSFQAPDFYRKQGFTEFGNVNDHPKGHSHHYFEKWLIDPTETDRQ</sequence>
<dbReference type="Gene3D" id="3.40.630.30">
    <property type="match status" value="1"/>
</dbReference>
<name>A0A1B1S0F6_9BACL</name>
<dbReference type="PANTHER" id="PTHR43877:SF2">
    <property type="entry name" value="AMINOALKYLPHOSPHONATE N-ACETYLTRANSFERASE-RELATED"/>
    <property type="match status" value="1"/>
</dbReference>
<dbReference type="KEGG" id="pll:I858_006415"/>
<dbReference type="InterPro" id="IPR050832">
    <property type="entry name" value="Bact_Acetyltransf"/>
</dbReference>
<evidence type="ECO:0000313" key="4">
    <source>
        <dbReference type="EMBL" id="ANU26657.1"/>
    </source>
</evidence>
<dbReference type="InterPro" id="IPR000182">
    <property type="entry name" value="GNAT_dom"/>
</dbReference>
<dbReference type="InterPro" id="IPR016181">
    <property type="entry name" value="Acyl_CoA_acyltransferase"/>
</dbReference>
<dbReference type="Pfam" id="PF00583">
    <property type="entry name" value="Acetyltransf_1"/>
    <property type="match status" value="1"/>
</dbReference>
<evidence type="ECO:0000313" key="5">
    <source>
        <dbReference type="Proteomes" id="UP000053354"/>
    </source>
</evidence>
<dbReference type="RefSeq" id="WP_049693512.1">
    <property type="nucleotide sequence ID" value="NZ_CP016540.2"/>
</dbReference>
<keyword evidence="5" id="KW-1185">Reference proteome</keyword>
<protein>
    <submittedName>
        <fullName evidence="4">GNAT family N-acetyltransferase</fullName>
    </submittedName>
</protein>
<evidence type="ECO:0000256" key="2">
    <source>
        <dbReference type="ARBA" id="ARBA00023315"/>
    </source>
</evidence>
<dbReference type="PROSITE" id="PS51186">
    <property type="entry name" value="GNAT"/>
    <property type="match status" value="1"/>
</dbReference>
<evidence type="ECO:0000256" key="1">
    <source>
        <dbReference type="ARBA" id="ARBA00022679"/>
    </source>
</evidence>
<reference evidence="4" key="1">
    <citation type="submission" date="2016-10" db="EMBL/GenBank/DDBJ databases">
        <authorList>
            <person name="See-Too W.S."/>
        </authorList>
    </citation>
    <scope>NUCLEOTIDE SEQUENCE</scope>
    <source>
        <strain evidence="4">L10.15</strain>
    </source>
</reference>
<dbReference type="OrthoDB" id="9787920at2"/>
<dbReference type="Proteomes" id="UP000053354">
    <property type="component" value="Chromosome"/>
</dbReference>
<dbReference type="PANTHER" id="PTHR43877">
    <property type="entry name" value="AMINOALKYLPHOSPHONATE N-ACETYLTRANSFERASE-RELATED-RELATED"/>
    <property type="match status" value="1"/>
</dbReference>
<organism evidence="4 5">
    <name type="scientific">Planococcus versutus</name>
    <dbReference type="NCBI Taxonomy" id="1302659"/>
    <lineage>
        <taxon>Bacteria</taxon>
        <taxon>Bacillati</taxon>
        <taxon>Bacillota</taxon>
        <taxon>Bacilli</taxon>
        <taxon>Bacillales</taxon>
        <taxon>Caryophanaceae</taxon>
        <taxon>Planococcus</taxon>
    </lineage>
</organism>
<dbReference type="AlphaFoldDB" id="A0A1B1S0F6"/>
<dbReference type="CDD" id="cd04301">
    <property type="entry name" value="NAT_SF"/>
    <property type="match status" value="1"/>
</dbReference>
<accession>A0A1B1S0F6</accession>